<dbReference type="Gene3D" id="3.30.60.10">
    <property type="entry name" value="Endochitinase-like"/>
    <property type="match status" value="1"/>
</dbReference>
<evidence type="ECO:0000313" key="12">
    <source>
        <dbReference type="EMBL" id="VFQ99812.1"/>
    </source>
</evidence>
<dbReference type="EMBL" id="OOIL02006673">
    <property type="protein sequence ID" value="VFQ99812.1"/>
    <property type="molecule type" value="Genomic_DNA"/>
</dbReference>
<evidence type="ECO:0000256" key="8">
    <source>
        <dbReference type="ARBA" id="ARBA00023157"/>
    </source>
</evidence>
<dbReference type="GO" id="GO:0004568">
    <property type="term" value="F:chitinase activity"/>
    <property type="evidence" value="ECO:0007669"/>
    <property type="project" value="InterPro"/>
</dbReference>
<dbReference type="Pfam" id="PF00182">
    <property type="entry name" value="Glyco_hydro_19"/>
    <property type="match status" value="1"/>
</dbReference>
<evidence type="ECO:0000256" key="9">
    <source>
        <dbReference type="PROSITE-ProRule" id="PRU00261"/>
    </source>
</evidence>
<dbReference type="GO" id="GO:0008061">
    <property type="term" value="F:chitin binding"/>
    <property type="evidence" value="ECO:0007669"/>
    <property type="project" value="UniProtKB-UniRule"/>
</dbReference>
<keyword evidence="7" id="KW-0146">Chitin degradation</keyword>
<dbReference type="SUPFAM" id="SSF57016">
    <property type="entry name" value="Plant lectins/antimicrobial peptides"/>
    <property type="match status" value="1"/>
</dbReference>
<evidence type="ECO:0000256" key="6">
    <source>
        <dbReference type="ARBA" id="ARBA00022821"/>
    </source>
</evidence>
<feature type="disulfide bond" evidence="9">
    <location>
        <begin position="33"/>
        <end position="37"/>
    </location>
</feature>
<feature type="disulfide bond" evidence="9">
    <location>
        <begin position="13"/>
        <end position="27"/>
    </location>
</feature>
<dbReference type="InterPro" id="IPR000726">
    <property type="entry name" value="Glyco_hydro_19_cat"/>
</dbReference>
<dbReference type="PANTHER" id="PTHR22595">
    <property type="entry name" value="CHITINASE-RELATED"/>
    <property type="match status" value="1"/>
</dbReference>
<comment type="similarity">
    <text evidence="3">Belongs to the glycosyl hydrolase 19 family. Chitinase class I subfamily.</text>
</comment>
<dbReference type="Gene3D" id="1.10.530.10">
    <property type="match status" value="1"/>
</dbReference>
<dbReference type="GO" id="GO:0016998">
    <property type="term" value="P:cell wall macromolecule catabolic process"/>
    <property type="evidence" value="ECO:0007669"/>
    <property type="project" value="InterPro"/>
</dbReference>
<comment type="subcellular location">
    <subcellularLocation>
        <location evidence="2">Vacuole</location>
    </subcellularLocation>
</comment>
<keyword evidence="6" id="KW-0611">Plant defense</keyword>
<sequence>MRAGGASSAAGYCCSQYGYCGTTPEYCSPSSGCQSQCSPSGGAPPATPTPATPSAGGDISGIISEAVFDEMLKYRDDPRCHAPGFYTYDAFIAAAKSFGEFGTTGDSDTVKREIAAFLGQTSHETTGGWDSAPDGRYAWGYCFLRENTSDRYCNITQEWSCAPGQSYFGRGPIQIS</sequence>
<dbReference type="SUPFAM" id="SSF53955">
    <property type="entry name" value="Lysozyme-like"/>
    <property type="match status" value="1"/>
</dbReference>
<evidence type="ECO:0000259" key="11">
    <source>
        <dbReference type="PROSITE" id="PS50941"/>
    </source>
</evidence>
<dbReference type="OrthoDB" id="617225at2759"/>
<protein>
    <recommendedName>
        <fullName evidence="11">Chitin-binding type-1 domain-containing protein</fullName>
    </recommendedName>
</protein>
<dbReference type="Pfam" id="PF00187">
    <property type="entry name" value="Chitin_bind_1"/>
    <property type="match status" value="1"/>
</dbReference>
<evidence type="ECO:0000256" key="10">
    <source>
        <dbReference type="SAM" id="MobiDB-lite"/>
    </source>
</evidence>
<keyword evidence="7" id="KW-0119">Carbohydrate metabolism</keyword>
<dbReference type="InterPro" id="IPR001002">
    <property type="entry name" value="Chitin-bd_1"/>
</dbReference>
<accession>A0A484NEY6</accession>
<dbReference type="PANTHER" id="PTHR22595:SF79">
    <property type="entry name" value="CHITINASE 12"/>
    <property type="match status" value="1"/>
</dbReference>
<keyword evidence="13" id="KW-1185">Reference proteome</keyword>
<keyword evidence="5 9" id="KW-0147">Chitin-binding</keyword>
<evidence type="ECO:0000256" key="4">
    <source>
        <dbReference type="ARBA" id="ARBA00022554"/>
    </source>
</evidence>
<dbReference type="InterPro" id="IPR036861">
    <property type="entry name" value="Endochitinase-like_sf"/>
</dbReference>
<evidence type="ECO:0000256" key="2">
    <source>
        <dbReference type="ARBA" id="ARBA00004116"/>
    </source>
</evidence>
<dbReference type="AlphaFoldDB" id="A0A484NEY6"/>
<dbReference type="PROSITE" id="PS00773">
    <property type="entry name" value="CHITINASE_19_1"/>
    <property type="match status" value="1"/>
</dbReference>
<dbReference type="Proteomes" id="UP000595140">
    <property type="component" value="Unassembled WGS sequence"/>
</dbReference>
<dbReference type="CDD" id="cd00035">
    <property type="entry name" value="ChtBD1"/>
    <property type="match status" value="1"/>
</dbReference>
<dbReference type="GO" id="GO:0050832">
    <property type="term" value="P:defense response to fungus"/>
    <property type="evidence" value="ECO:0007669"/>
    <property type="project" value="TreeGrafter"/>
</dbReference>
<evidence type="ECO:0000256" key="1">
    <source>
        <dbReference type="ARBA" id="ARBA00003102"/>
    </source>
</evidence>
<evidence type="ECO:0000313" key="13">
    <source>
        <dbReference type="Proteomes" id="UP000595140"/>
    </source>
</evidence>
<feature type="region of interest" description="Disordered" evidence="10">
    <location>
        <begin position="38"/>
        <end position="57"/>
    </location>
</feature>
<dbReference type="CDD" id="cd00325">
    <property type="entry name" value="chitinase_GH19"/>
    <property type="match status" value="1"/>
</dbReference>
<dbReference type="InterPro" id="IPR023346">
    <property type="entry name" value="Lysozyme-like_dom_sf"/>
</dbReference>
<feature type="domain" description="Chitin-binding type-1" evidence="11">
    <location>
        <begin position="1"/>
        <end position="39"/>
    </location>
</feature>
<gene>
    <name evidence="12" type="ORF">CCAM_LOCUS41588</name>
</gene>
<dbReference type="PROSITE" id="PS50941">
    <property type="entry name" value="CHIT_BIND_I_2"/>
    <property type="match status" value="1"/>
</dbReference>
<dbReference type="SMART" id="SM00270">
    <property type="entry name" value="ChtBD1"/>
    <property type="match status" value="1"/>
</dbReference>
<dbReference type="Gene3D" id="3.30.20.10">
    <property type="entry name" value="Endochitinase, domain 2"/>
    <property type="match status" value="1"/>
</dbReference>
<evidence type="ECO:0000256" key="5">
    <source>
        <dbReference type="ARBA" id="ARBA00022669"/>
    </source>
</evidence>
<name>A0A484NEY6_9ASTE</name>
<evidence type="ECO:0000256" key="3">
    <source>
        <dbReference type="ARBA" id="ARBA00009373"/>
    </source>
</evidence>
<keyword evidence="7" id="KW-0624">Polysaccharide degradation</keyword>
<reference evidence="12 13" key="1">
    <citation type="submission" date="2018-04" db="EMBL/GenBank/DDBJ databases">
        <authorList>
            <person name="Vogel A."/>
        </authorList>
    </citation>
    <scope>NUCLEOTIDE SEQUENCE [LARGE SCALE GENOMIC DNA]</scope>
</reference>
<evidence type="ECO:0000256" key="7">
    <source>
        <dbReference type="ARBA" id="ARBA00023024"/>
    </source>
</evidence>
<keyword evidence="4" id="KW-0926">Vacuole</keyword>
<comment type="function">
    <text evidence="1">Defense against chitin-containing fungal pathogens.</text>
</comment>
<organism evidence="12 13">
    <name type="scientific">Cuscuta campestris</name>
    <dbReference type="NCBI Taxonomy" id="132261"/>
    <lineage>
        <taxon>Eukaryota</taxon>
        <taxon>Viridiplantae</taxon>
        <taxon>Streptophyta</taxon>
        <taxon>Embryophyta</taxon>
        <taxon>Tracheophyta</taxon>
        <taxon>Spermatophyta</taxon>
        <taxon>Magnoliopsida</taxon>
        <taxon>eudicotyledons</taxon>
        <taxon>Gunneridae</taxon>
        <taxon>Pentapetalae</taxon>
        <taxon>asterids</taxon>
        <taxon>lamiids</taxon>
        <taxon>Solanales</taxon>
        <taxon>Convolvulaceae</taxon>
        <taxon>Cuscuteae</taxon>
        <taxon>Cuscuta</taxon>
        <taxon>Cuscuta subgen. Grammica</taxon>
        <taxon>Cuscuta sect. Cleistogrammica</taxon>
    </lineage>
</organism>
<dbReference type="GO" id="GO:0006032">
    <property type="term" value="P:chitin catabolic process"/>
    <property type="evidence" value="ECO:0007669"/>
    <property type="project" value="UniProtKB-KW"/>
</dbReference>
<dbReference type="GO" id="GO:0005773">
    <property type="term" value="C:vacuole"/>
    <property type="evidence" value="ECO:0007669"/>
    <property type="project" value="UniProtKB-SubCell"/>
</dbReference>
<proteinExistence type="inferred from homology"/>
<comment type="caution">
    <text evidence="9">Lacks conserved residue(s) required for the propagation of feature annotation.</text>
</comment>
<keyword evidence="8 9" id="KW-1015">Disulfide bond</keyword>